<protein>
    <submittedName>
        <fullName evidence="2">Uncharacterized protein</fullName>
    </submittedName>
</protein>
<organism evidence="2 3">
    <name type="scientific">Qipengyuania benthica</name>
    <dbReference type="NCBI Taxonomy" id="3067651"/>
    <lineage>
        <taxon>Bacteria</taxon>
        <taxon>Pseudomonadati</taxon>
        <taxon>Pseudomonadota</taxon>
        <taxon>Alphaproteobacteria</taxon>
        <taxon>Sphingomonadales</taxon>
        <taxon>Erythrobacteraceae</taxon>
        <taxon>Qipengyuania</taxon>
    </lineage>
</organism>
<dbReference type="RefSeq" id="WP_305928373.1">
    <property type="nucleotide sequence ID" value="NZ_JAVAIL010000001.1"/>
</dbReference>
<dbReference type="Proteomes" id="UP001235664">
    <property type="component" value="Unassembled WGS sequence"/>
</dbReference>
<dbReference type="EMBL" id="JAVAIL010000001">
    <property type="protein sequence ID" value="MDP4538229.1"/>
    <property type="molecule type" value="Genomic_DNA"/>
</dbReference>
<evidence type="ECO:0000313" key="2">
    <source>
        <dbReference type="EMBL" id="MDP4538229.1"/>
    </source>
</evidence>
<feature type="transmembrane region" description="Helical" evidence="1">
    <location>
        <begin position="81"/>
        <end position="101"/>
    </location>
</feature>
<keyword evidence="1" id="KW-0472">Membrane</keyword>
<evidence type="ECO:0000313" key="3">
    <source>
        <dbReference type="Proteomes" id="UP001235664"/>
    </source>
</evidence>
<comment type="caution">
    <text evidence="2">The sequence shown here is derived from an EMBL/GenBank/DDBJ whole genome shotgun (WGS) entry which is preliminary data.</text>
</comment>
<reference evidence="2 3" key="1">
    <citation type="submission" date="2023-08" db="EMBL/GenBank/DDBJ databases">
        <title>genomic of DY56.</title>
        <authorList>
            <person name="Wang Y."/>
        </authorList>
    </citation>
    <scope>NUCLEOTIDE SEQUENCE [LARGE SCALE GENOMIC DNA]</scope>
    <source>
        <strain evidence="2 3">DY56-A-20</strain>
    </source>
</reference>
<feature type="transmembrane region" description="Helical" evidence="1">
    <location>
        <begin position="43"/>
        <end position="60"/>
    </location>
</feature>
<feature type="transmembrane region" description="Helical" evidence="1">
    <location>
        <begin position="144"/>
        <end position="164"/>
    </location>
</feature>
<feature type="transmembrane region" description="Helical" evidence="1">
    <location>
        <begin position="176"/>
        <end position="193"/>
    </location>
</feature>
<keyword evidence="3" id="KW-1185">Reference proteome</keyword>
<sequence>MTSPADRASGRSPGFWAGLLLGSLAAIAGLALSDAIGPDTTLLLMLLPVALTVPLMRAAGRRAPGGSCVGKGAAQKRYVKRIALFTALYLLSFGVLTFVTAESEPAFALRSVLAVLPGLAVIGIFWAVGRLIVEEQDEFIRMLVVRQSLIATGLALSAATVWGFLESADVAPHLDAYWVAVAWFLGLFVGGLSNRIEYGSWGAV</sequence>
<name>A0ABT9H4H8_9SPHN</name>
<evidence type="ECO:0000256" key="1">
    <source>
        <dbReference type="SAM" id="Phobius"/>
    </source>
</evidence>
<feature type="transmembrane region" description="Helical" evidence="1">
    <location>
        <begin position="107"/>
        <end position="132"/>
    </location>
</feature>
<keyword evidence="1" id="KW-1133">Transmembrane helix</keyword>
<keyword evidence="1" id="KW-0812">Transmembrane</keyword>
<gene>
    <name evidence="2" type="ORF">Q9K01_01125</name>
</gene>
<proteinExistence type="predicted"/>
<accession>A0ABT9H4H8</accession>